<dbReference type="GO" id="GO:0097550">
    <property type="term" value="C:transcription preinitiation complex"/>
    <property type="evidence" value="ECO:0000318"/>
    <property type="project" value="GO_Central"/>
</dbReference>
<evidence type="ECO:0000256" key="7">
    <source>
        <dbReference type="ARBA" id="ARBA00023159"/>
    </source>
</evidence>
<evidence type="ECO:0000256" key="8">
    <source>
        <dbReference type="ARBA" id="ARBA00023163"/>
    </source>
</evidence>
<sequence length="706" mass="79941">MSKNCGNCGNDSFASSNEGSVVCTACGTVKESANIVSEVQFGGDSSIVGTFVSATRKPSSYRSLGGRDSRAMSVENARKKLDQIGNSLRIRSHLIDSAQRTFELAMENNFTKGRQTRLVAAACLYIVCRRERTPHLLIDFSENLQVNVFIVAGTFLQLIKLLNIQLPIVDPSFFIQRFASALEFGDQTKDVIATANKLVARMKRDWMSIGRKPSGICGASLYIASKIHGFKRSMKEIVHVVKIGEQTLINRLDEFRKTPTATLRFDEFNGMDLEDQCDPPSFTRARLKEKKEEEKLKLLEEKKERKRLKKEKKKLLELENNKDNKEIIIKENKEEIEKKLEKKQDLKKDKKDKIKGGEGEEEEEEEEDDDDDDEEEEEDNLNEETKGDNKKNKKRKRELLKDDDDIEKESNDIVKGSQNVQSIKDITNVDSIPTTLLENIEKFEKIQSDIKTLAQKVKNEMDEKIKESQSQEPDTTPPPSSTTTTQTTTTTTTSQNNESSAPIDLPTPINKTMDSVVSYPTITSTIDQSVFAPNDELENLSDEELDFYLEHDKDTVKKKEEIWVELNKEWIEKNEERQREIEEDIKAGRPPRKRKAPVSKKSAENAQAAAEEELKKRTRNAKLVEKLGLFKPNFVTMGLFGGAGASNNQAAVGAMLSTDGTSKNTSINPKETNKEDDDDDDYEPIQPIQSGSLLSRNFNNYEEDDY</sequence>
<feature type="compositionally biased region" description="Acidic residues" evidence="11">
    <location>
        <begin position="674"/>
        <end position="683"/>
    </location>
</feature>
<evidence type="ECO:0000256" key="4">
    <source>
        <dbReference type="ARBA" id="ARBA00022771"/>
    </source>
</evidence>
<dbReference type="RefSeq" id="XP_640891.1">
    <property type="nucleotide sequence ID" value="XM_635799.1"/>
</dbReference>
<evidence type="ECO:0000256" key="9">
    <source>
        <dbReference type="ARBA" id="ARBA00023242"/>
    </source>
</evidence>
<keyword evidence="14" id="KW-1185">Reference proteome</keyword>
<dbReference type="GO" id="GO:0017025">
    <property type="term" value="F:TBP-class protein binding"/>
    <property type="evidence" value="ECO:0007669"/>
    <property type="project" value="InterPro"/>
</dbReference>
<keyword evidence="8" id="KW-0804">Transcription</keyword>
<dbReference type="InParanoid" id="Q54U85"/>
<dbReference type="eggNOG" id="KOG1598">
    <property type="taxonomic scope" value="Eukaryota"/>
</dbReference>
<feature type="region of interest" description="Disordered" evidence="11">
    <location>
        <begin position="572"/>
        <end position="615"/>
    </location>
</feature>
<keyword evidence="5" id="KW-0862">Zinc</keyword>
<dbReference type="AlphaFoldDB" id="Q54U85"/>
<evidence type="ECO:0000256" key="1">
    <source>
        <dbReference type="ARBA" id="ARBA00004123"/>
    </source>
</evidence>
<evidence type="ECO:0000256" key="11">
    <source>
        <dbReference type="SAM" id="MobiDB-lite"/>
    </source>
</evidence>
<feature type="compositionally biased region" description="Low complexity" evidence="11">
    <location>
        <begin position="481"/>
        <end position="500"/>
    </location>
</feature>
<name>Q54U85_DICDI</name>
<dbReference type="InterPro" id="IPR013763">
    <property type="entry name" value="Cyclin-like_dom"/>
</dbReference>
<dbReference type="Pfam" id="PF07741">
    <property type="entry name" value="BRF1"/>
    <property type="match status" value="1"/>
</dbReference>
<dbReference type="CDD" id="cd20553">
    <property type="entry name" value="CYCLIN_TFIIIB90_rpt1"/>
    <property type="match status" value="1"/>
</dbReference>
<feature type="compositionally biased region" description="Polar residues" evidence="11">
    <location>
        <begin position="658"/>
        <end position="670"/>
    </location>
</feature>
<comment type="caution">
    <text evidence="13">The sequence shown here is derived from an EMBL/GenBank/DDBJ whole genome shotgun (WGS) entry which is preliminary data.</text>
</comment>
<gene>
    <name evidence="13" type="primary">brf1</name>
    <name evidence="13" type="ORF">DDB_G0281215</name>
</gene>
<feature type="compositionally biased region" description="Basic and acidic residues" evidence="11">
    <location>
        <begin position="458"/>
        <end position="469"/>
    </location>
</feature>
<dbReference type="FunFam" id="1.10.472.10:FF:000002">
    <property type="entry name" value="Transcription factor IIIB 90 kDa subunit"/>
    <property type="match status" value="1"/>
</dbReference>
<dbReference type="Pfam" id="PF00382">
    <property type="entry name" value="TFIIB"/>
    <property type="match status" value="2"/>
</dbReference>
<dbReference type="KEGG" id="ddi:DDB_G0281215"/>
<dbReference type="Proteomes" id="UP000002195">
    <property type="component" value="Unassembled WGS sequence"/>
</dbReference>
<keyword evidence="4" id="KW-0863">Zinc-finger</keyword>
<evidence type="ECO:0000313" key="14">
    <source>
        <dbReference type="Proteomes" id="UP000002195"/>
    </source>
</evidence>
<dbReference type="GO" id="GO:0006384">
    <property type="term" value="P:transcription initiation at RNA polymerase III promoter"/>
    <property type="evidence" value="ECO:0000250"/>
    <property type="project" value="dictyBase"/>
</dbReference>
<evidence type="ECO:0000256" key="5">
    <source>
        <dbReference type="ARBA" id="ARBA00022833"/>
    </source>
</evidence>
<evidence type="ECO:0000259" key="12">
    <source>
        <dbReference type="SMART" id="SM00385"/>
    </source>
</evidence>
<dbReference type="GO" id="GO:0000126">
    <property type="term" value="C:transcription factor TFIIIB complex"/>
    <property type="evidence" value="ECO:0000314"/>
    <property type="project" value="dictyBase"/>
</dbReference>
<feature type="region of interest" description="Disordered" evidence="11">
    <location>
        <begin position="656"/>
        <end position="706"/>
    </location>
</feature>
<feature type="compositionally biased region" description="Polar residues" evidence="11">
    <location>
        <begin position="687"/>
        <end position="700"/>
    </location>
</feature>
<feature type="compositionally biased region" description="Basic and acidic residues" evidence="11">
    <location>
        <begin position="572"/>
        <end position="587"/>
    </location>
</feature>
<keyword evidence="9" id="KW-0539">Nucleus</keyword>
<dbReference type="PANTHER" id="PTHR11618">
    <property type="entry name" value="TRANSCRIPTION INITIATION FACTOR IIB-RELATED"/>
    <property type="match status" value="1"/>
</dbReference>
<dbReference type="CDD" id="cd20554">
    <property type="entry name" value="CYCLIN_TFIIIB90_rpt2"/>
    <property type="match status" value="1"/>
</dbReference>
<feature type="compositionally biased region" description="Acidic residues" evidence="11">
    <location>
        <begin position="359"/>
        <end position="382"/>
    </location>
</feature>
<dbReference type="PaxDb" id="44689-DDB0231089"/>
<dbReference type="dictyBase" id="DDB_G0281215">
    <property type="gene designation" value="brf1"/>
</dbReference>
<dbReference type="GO" id="GO:0006383">
    <property type="term" value="P:transcription by RNA polymerase III"/>
    <property type="evidence" value="ECO:0000250"/>
    <property type="project" value="dictyBase"/>
</dbReference>
<dbReference type="SMART" id="SM00385">
    <property type="entry name" value="CYCLIN"/>
    <property type="match status" value="2"/>
</dbReference>
<comment type="subcellular location">
    <subcellularLocation>
        <location evidence="1">Nucleus</location>
    </subcellularLocation>
</comment>
<dbReference type="GO" id="GO:0005634">
    <property type="term" value="C:nucleus"/>
    <property type="evidence" value="ECO:0000318"/>
    <property type="project" value="GO_Central"/>
</dbReference>
<evidence type="ECO:0000256" key="2">
    <source>
        <dbReference type="ARBA" id="ARBA00010857"/>
    </source>
</evidence>
<feature type="region of interest" description="Disordered" evidence="11">
    <location>
        <begin position="347"/>
        <end position="423"/>
    </location>
</feature>
<keyword evidence="6" id="KW-0805">Transcription regulation</keyword>
<dbReference type="VEuPathDB" id="AmoebaDB:DDB_G0281215"/>
<feature type="compositionally biased region" description="Basic residues" evidence="11">
    <location>
        <begin position="589"/>
        <end position="598"/>
    </location>
</feature>
<dbReference type="Gene3D" id="1.10.472.10">
    <property type="entry name" value="Cyclin-like"/>
    <property type="match status" value="2"/>
</dbReference>
<dbReference type="GeneID" id="8622948"/>
<dbReference type="SMR" id="Q54U85"/>
<dbReference type="InterPro" id="IPR036915">
    <property type="entry name" value="Cyclin-like_sf"/>
</dbReference>
<evidence type="ECO:0000256" key="6">
    <source>
        <dbReference type="ARBA" id="ARBA00023015"/>
    </source>
</evidence>
<dbReference type="OMA" id="VEYPRIN"/>
<dbReference type="SUPFAM" id="SSF57783">
    <property type="entry name" value="Zinc beta-ribbon"/>
    <property type="match status" value="1"/>
</dbReference>
<dbReference type="GO" id="GO:0070897">
    <property type="term" value="P:transcription preinitiation complex assembly"/>
    <property type="evidence" value="ECO:0007669"/>
    <property type="project" value="InterPro"/>
</dbReference>
<dbReference type="STRING" id="44689.Q54U85"/>
<dbReference type="InterPro" id="IPR000812">
    <property type="entry name" value="TFIIB"/>
</dbReference>
<dbReference type="GO" id="GO:0006352">
    <property type="term" value="P:DNA-templated transcription initiation"/>
    <property type="evidence" value="ECO:0000318"/>
    <property type="project" value="GO_Central"/>
</dbReference>
<dbReference type="InterPro" id="IPR013150">
    <property type="entry name" value="TFIIB_cyclin"/>
</dbReference>
<dbReference type="EMBL" id="AAFI02000040">
    <property type="protein sequence ID" value="EAL66904.1"/>
    <property type="molecule type" value="Genomic_DNA"/>
</dbReference>
<dbReference type="HOGENOM" id="CLU_010293_2_1_1"/>
<feature type="region of interest" description="Disordered" evidence="11">
    <location>
        <begin position="458"/>
        <end position="512"/>
    </location>
</feature>
<dbReference type="PANTHER" id="PTHR11618:SF4">
    <property type="entry name" value="TRANSCRIPTION FACTOR IIIB 90 KDA SUBUNIT"/>
    <property type="match status" value="1"/>
</dbReference>
<feature type="domain" description="Cyclin-like" evidence="12">
    <location>
        <begin position="173"/>
        <end position="257"/>
    </location>
</feature>
<dbReference type="GO" id="GO:0000995">
    <property type="term" value="F:RNA polymerase III general transcription initiation factor activity"/>
    <property type="evidence" value="ECO:0000318"/>
    <property type="project" value="GO_Central"/>
</dbReference>
<keyword evidence="7" id="KW-0010">Activator</keyword>
<reference evidence="13 14" key="1">
    <citation type="journal article" date="2005" name="Nature">
        <title>The genome of the social amoeba Dictyostelium discoideum.</title>
        <authorList>
            <consortium name="The Dictyostelium discoideum Sequencing Consortium"/>
            <person name="Eichinger L."/>
            <person name="Pachebat J.A."/>
            <person name="Glockner G."/>
            <person name="Rajandream M.A."/>
            <person name="Sucgang R."/>
            <person name="Berriman M."/>
            <person name="Song J."/>
            <person name="Olsen R."/>
            <person name="Szafranski K."/>
            <person name="Xu Q."/>
            <person name="Tunggal B."/>
            <person name="Kummerfeld S."/>
            <person name="Madera M."/>
            <person name="Konfortov B.A."/>
            <person name="Rivero F."/>
            <person name="Bankier A.T."/>
            <person name="Lehmann R."/>
            <person name="Hamlin N."/>
            <person name="Davies R."/>
            <person name="Gaudet P."/>
            <person name="Fey P."/>
            <person name="Pilcher K."/>
            <person name="Chen G."/>
            <person name="Saunders D."/>
            <person name="Sodergren E."/>
            <person name="Davis P."/>
            <person name="Kerhornou A."/>
            <person name="Nie X."/>
            <person name="Hall N."/>
            <person name="Anjard C."/>
            <person name="Hemphill L."/>
            <person name="Bason N."/>
            <person name="Farbrother P."/>
            <person name="Desany B."/>
            <person name="Just E."/>
            <person name="Morio T."/>
            <person name="Rost R."/>
            <person name="Churcher C."/>
            <person name="Cooper J."/>
            <person name="Haydock S."/>
            <person name="van Driessche N."/>
            <person name="Cronin A."/>
            <person name="Goodhead I."/>
            <person name="Muzny D."/>
            <person name="Mourier T."/>
            <person name="Pain A."/>
            <person name="Lu M."/>
            <person name="Harper D."/>
            <person name="Lindsay R."/>
            <person name="Hauser H."/>
            <person name="James K."/>
            <person name="Quiles M."/>
            <person name="Madan Babu M."/>
            <person name="Saito T."/>
            <person name="Buchrieser C."/>
            <person name="Wardroper A."/>
            <person name="Felder M."/>
            <person name="Thangavelu M."/>
            <person name="Johnson D."/>
            <person name="Knights A."/>
            <person name="Loulseged H."/>
            <person name="Mungall K."/>
            <person name="Oliver K."/>
            <person name="Price C."/>
            <person name="Quail M.A."/>
            <person name="Urushihara H."/>
            <person name="Hernandez J."/>
            <person name="Rabbinowitsch E."/>
            <person name="Steffen D."/>
            <person name="Sanders M."/>
            <person name="Ma J."/>
            <person name="Kohara Y."/>
            <person name="Sharp S."/>
            <person name="Simmonds M."/>
            <person name="Spiegler S."/>
            <person name="Tivey A."/>
            <person name="Sugano S."/>
            <person name="White B."/>
            <person name="Walker D."/>
            <person name="Woodward J."/>
            <person name="Winckler T."/>
            <person name="Tanaka Y."/>
            <person name="Shaulsky G."/>
            <person name="Schleicher M."/>
            <person name="Weinstock G."/>
            <person name="Rosenthal A."/>
            <person name="Cox E.C."/>
            <person name="Chisholm R.L."/>
            <person name="Gibbs R."/>
            <person name="Loomis W.F."/>
            <person name="Platzer M."/>
            <person name="Kay R.R."/>
            <person name="Williams J."/>
            <person name="Dear P.H."/>
            <person name="Noegel A.A."/>
            <person name="Barrell B."/>
            <person name="Kuspa A."/>
        </authorList>
    </citation>
    <scope>NUCLEOTIDE SEQUENCE [LARGE SCALE GENOMIC DNA]</scope>
    <source>
        <strain evidence="13 14">AX4</strain>
    </source>
</reference>
<dbReference type="Reactome" id="R-DDI-76061">
    <property type="pathway name" value="RNA Polymerase III Transcription Initiation From Type 1 Promoter"/>
</dbReference>
<proteinExistence type="inferred from homology"/>
<dbReference type="PRINTS" id="PR00685">
    <property type="entry name" value="TIFACTORIIB"/>
</dbReference>
<dbReference type="GO" id="GO:0008270">
    <property type="term" value="F:zinc ion binding"/>
    <property type="evidence" value="ECO:0007669"/>
    <property type="project" value="UniProtKB-KW"/>
</dbReference>
<organism evidence="13 14">
    <name type="scientific">Dictyostelium discoideum</name>
    <name type="common">Social amoeba</name>
    <dbReference type="NCBI Taxonomy" id="44689"/>
    <lineage>
        <taxon>Eukaryota</taxon>
        <taxon>Amoebozoa</taxon>
        <taxon>Evosea</taxon>
        <taxon>Eumycetozoa</taxon>
        <taxon>Dictyostelia</taxon>
        <taxon>Dictyosteliales</taxon>
        <taxon>Dictyosteliaceae</taxon>
        <taxon>Dictyostelium</taxon>
    </lineage>
</organism>
<comment type="similarity">
    <text evidence="2">Belongs to the TFIIB family.</text>
</comment>
<feature type="domain" description="Cyclin-like" evidence="12">
    <location>
        <begin position="79"/>
        <end position="160"/>
    </location>
</feature>
<evidence type="ECO:0000313" key="13">
    <source>
        <dbReference type="EMBL" id="EAL66904.1"/>
    </source>
</evidence>
<dbReference type="Reactome" id="R-DDI-76066">
    <property type="pathway name" value="RNA Polymerase III Transcription Initiation From Type 2 Promoter"/>
</dbReference>
<evidence type="ECO:0000256" key="3">
    <source>
        <dbReference type="ARBA" id="ARBA00022723"/>
    </source>
</evidence>
<dbReference type="FunFam" id="1.10.472.10:FF:000007">
    <property type="entry name" value="Transcription factor IIIB 90 kDa subunit"/>
    <property type="match status" value="1"/>
</dbReference>
<evidence type="ECO:0000256" key="10">
    <source>
        <dbReference type="ARBA" id="ARBA00031009"/>
    </source>
</evidence>
<accession>Q54U85</accession>
<protein>
    <recommendedName>
        <fullName evidence="10">B-related factor 1</fullName>
    </recommendedName>
</protein>
<dbReference type="GO" id="GO:0001006">
    <property type="term" value="F:RNA polymerase III type 3 promoter sequence-specific DNA binding"/>
    <property type="evidence" value="ECO:0000318"/>
    <property type="project" value="GO_Central"/>
</dbReference>
<dbReference type="InterPro" id="IPR011665">
    <property type="entry name" value="BRF1_TBP-bd_dom"/>
</dbReference>
<keyword evidence="3" id="KW-0479">Metal-binding</keyword>
<dbReference type="SUPFAM" id="SSF47954">
    <property type="entry name" value="Cyclin-like"/>
    <property type="match status" value="2"/>
</dbReference>
<feature type="compositionally biased region" description="Basic and acidic residues" evidence="11">
    <location>
        <begin position="347"/>
        <end position="358"/>
    </location>
</feature>
<dbReference type="PRO" id="PR:Q54U85"/>